<comment type="caution">
    <text evidence="8">The sequence shown here is derived from an EMBL/GenBank/DDBJ whole genome shotgun (WGS) entry which is preliminary data.</text>
</comment>
<feature type="domain" description="GtrA/DPMS transmembrane" evidence="7">
    <location>
        <begin position="18"/>
        <end position="135"/>
    </location>
</feature>
<dbReference type="InterPro" id="IPR007267">
    <property type="entry name" value="GtrA_DPMS_TM"/>
</dbReference>
<name>A0A4V3A3I7_LENBU</name>
<dbReference type="AlphaFoldDB" id="A0A4V3A3I7"/>
<dbReference type="InterPro" id="IPR051401">
    <property type="entry name" value="GtrA_CellWall_Glycosyl"/>
</dbReference>
<dbReference type="EMBL" id="PUFP01000073">
    <property type="protein sequence ID" value="TDG74678.1"/>
    <property type="molecule type" value="Genomic_DNA"/>
</dbReference>
<dbReference type="Proteomes" id="UP000295181">
    <property type="component" value="Unassembled WGS sequence"/>
</dbReference>
<dbReference type="GeneID" id="72460336"/>
<organism evidence="8 9">
    <name type="scientific">Lentilactobacillus buchneri DSM 20057</name>
    <dbReference type="NCBI Taxonomy" id="1423728"/>
    <lineage>
        <taxon>Bacteria</taxon>
        <taxon>Bacillati</taxon>
        <taxon>Bacillota</taxon>
        <taxon>Bacilli</taxon>
        <taxon>Lactobacillales</taxon>
        <taxon>Lactobacillaceae</taxon>
        <taxon>Lentilactobacillus</taxon>
    </lineage>
</organism>
<dbReference type="PANTHER" id="PTHR38459">
    <property type="entry name" value="PROPHAGE BACTOPRENOL-LINKED GLUCOSE TRANSLOCASE HOMOLOG"/>
    <property type="match status" value="1"/>
</dbReference>
<evidence type="ECO:0000313" key="8">
    <source>
        <dbReference type="EMBL" id="TDG74678.1"/>
    </source>
</evidence>
<dbReference type="PANTHER" id="PTHR38459:SF5">
    <property type="entry name" value="CELL WALL TEICHOIC ACID GLYCOSYLATION PROTEIN GTCA"/>
    <property type="match status" value="1"/>
</dbReference>
<proteinExistence type="inferred from homology"/>
<evidence type="ECO:0000256" key="4">
    <source>
        <dbReference type="ARBA" id="ARBA00022989"/>
    </source>
</evidence>
<dbReference type="GO" id="GO:0005886">
    <property type="term" value="C:plasma membrane"/>
    <property type="evidence" value="ECO:0007669"/>
    <property type="project" value="TreeGrafter"/>
</dbReference>
<evidence type="ECO:0000256" key="5">
    <source>
        <dbReference type="ARBA" id="ARBA00023136"/>
    </source>
</evidence>
<comment type="similarity">
    <text evidence="2">Belongs to the GtrA family.</text>
</comment>
<keyword evidence="5 6" id="KW-0472">Membrane</keyword>
<dbReference type="Pfam" id="PF04138">
    <property type="entry name" value="GtrA_DPMS_TM"/>
    <property type="match status" value="1"/>
</dbReference>
<keyword evidence="3 6" id="KW-0812">Transmembrane</keyword>
<dbReference type="GO" id="GO:0000271">
    <property type="term" value="P:polysaccharide biosynthetic process"/>
    <property type="evidence" value="ECO:0007669"/>
    <property type="project" value="InterPro"/>
</dbReference>
<dbReference type="RefSeq" id="WP_013728426.1">
    <property type="nucleotide sequence ID" value="NZ_AZDM01000037.1"/>
</dbReference>
<protein>
    <recommendedName>
        <fullName evidence="7">GtrA/DPMS transmembrane domain-containing protein</fullName>
    </recommendedName>
</protein>
<evidence type="ECO:0000256" key="2">
    <source>
        <dbReference type="ARBA" id="ARBA00009399"/>
    </source>
</evidence>
<comment type="subcellular location">
    <subcellularLocation>
        <location evidence="1">Membrane</location>
        <topology evidence="1">Multi-pass membrane protein</topology>
    </subcellularLocation>
</comment>
<keyword evidence="4 6" id="KW-1133">Transmembrane helix</keyword>
<sequence>MIDRLKKLYDKYEELIAYAFWGVATTVVNVAVFAALHLFTSWNYIINASIAWFLSVLFSYLTNKAYVFHSPSKSLKSDFFEMVSFFGGRIATLLLEFVMLWIGITLMHQNQILVKITENIVVIAINYFWSKLLVFNHKDQPKQGR</sequence>
<feature type="transmembrane region" description="Helical" evidence="6">
    <location>
        <begin position="82"/>
        <end position="104"/>
    </location>
</feature>
<evidence type="ECO:0000256" key="1">
    <source>
        <dbReference type="ARBA" id="ARBA00004141"/>
    </source>
</evidence>
<evidence type="ECO:0000313" key="9">
    <source>
        <dbReference type="Proteomes" id="UP000295181"/>
    </source>
</evidence>
<evidence type="ECO:0000259" key="7">
    <source>
        <dbReference type="Pfam" id="PF04138"/>
    </source>
</evidence>
<evidence type="ECO:0000256" key="6">
    <source>
        <dbReference type="SAM" id="Phobius"/>
    </source>
</evidence>
<accession>A0A4V3A3I7</accession>
<evidence type="ECO:0000256" key="3">
    <source>
        <dbReference type="ARBA" id="ARBA00022692"/>
    </source>
</evidence>
<reference evidence="8 9" key="1">
    <citation type="journal article" date="2019" name="Appl. Microbiol. Biotechnol.">
        <title>Uncovering carbohydrate metabolism through a genotype-phenotype association study of 56 lactic acid bacteria genomes.</title>
        <authorList>
            <person name="Buron-Moles G."/>
            <person name="Chailyan A."/>
            <person name="Dolejs I."/>
            <person name="Forster J."/>
            <person name="Miks M.H."/>
        </authorList>
    </citation>
    <scope>NUCLEOTIDE SEQUENCE [LARGE SCALE GENOMIC DNA]</scope>
    <source>
        <strain evidence="8 9">ATCC 4005</strain>
    </source>
</reference>
<feature type="transmembrane region" description="Helical" evidence="6">
    <location>
        <begin position="42"/>
        <end position="61"/>
    </location>
</feature>
<gene>
    <name evidence="8" type="ORF">C5L32_002145</name>
</gene>
<feature type="transmembrane region" description="Helical" evidence="6">
    <location>
        <begin position="15"/>
        <end position="36"/>
    </location>
</feature>